<proteinExistence type="predicted"/>
<dbReference type="AlphaFoldDB" id="A0A7W6VB13"/>
<evidence type="ECO:0000313" key="3">
    <source>
        <dbReference type="Proteomes" id="UP000523431"/>
    </source>
</evidence>
<dbReference type="EMBL" id="JACIHU010000007">
    <property type="protein sequence ID" value="MBB4480930.1"/>
    <property type="molecule type" value="Genomic_DNA"/>
</dbReference>
<name>A0A7W6VB13_RHIET</name>
<reference evidence="3 4" key="1">
    <citation type="submission" date="2020-08" db="EMBL/GenBank/DDBJ databases">
        <title>Genomic Encyclopedia of Type Strains, Phase IV (KMG-V): Genome sequencing to study the core and pangenomes of soil and plant-associated prokaryotes.</title>
        <authorList>
            <person name="Whitman W."/>
        </authorList>
    </citation>
    <scope>NUCLEOTIDE SEQUENCE [LARGE SCALE GENOMIC DNA]</scope>
    <source>
        <strain evidence="1 4">SEMIA 471</strain>
        <strain evidence="2 3">SEMIA 489</strain>
    </source>
</reference>
<comment type="caution">
    <text evidence="1">The sequence shown here is derived from an EMBL/GenBank/DDBJ whole genome shotgun (WGS) entry which is preliminary data.</text>
</comment>
<organism evidence="1 4">
    <name type="scientific">Rhizobium etli</name>
    <dbReference type="NCBI Taxonomy" id="29449"/>
    <lineage>
        <taxon>Bacteria</taxon>
        <taxon>Pseudomonadati</taxon>
        <taxon>Pseudomonadota</taxon>
        <taxon>Alphaproteobacteria</taxon>
        <taxon>Hyphomicrobiales</taxon>
        <taxon>Rhizobiaceae</taxon>
        <taxon>Rhizobium/Agrobacterium group</taxon>
        <taxon>Rhizobium</taxon>
    </lineage>
</organism>
<evidence type="ECO:0000313" key="1">
    <source>
        <dbReference type="EMBL" id="MBB4480930.1"/>
    </source>
</evidence>
<evidence type="ECO:0000313" key="4">
    <source>
        <dbReference type="Proteomes" id="UP000557344"/>
    </source>
</evidence>
<dbReference type="Proteomes" id="UP000557344">
    <property type="component" value="Unassembled WGS sequence"/>
</dbReference>
<gene>
    <name evidence="1" type="ORF">GGE46_003519</name>
    <name evidence="2" type="ORF">GGE57_003577</name>
</gene>
<dbReference type="Proteomes" id="UP000523431">
    <property type="component" value="Unassembled WGS sequence"/>
</dbReference>
<evidence type="ECO:0000313" key="2">
    <source>
        <dbReference type="EMBL" id="MBB4536820.1"/>
    </source>
</evidence>
<dbReference type="EMBL" id="JACIID010000007">
    <property type="protein sequence ID" value="MBB4536820.1"/>
    <property type="molecule type" value="Genomic_DNA"/>
</dbReference>
<protein>
    <submittedName>
        <fullName evidence="1">Uncharacterized protein</fullName>
    </submittedName>
</protein>
<sequence>MVAIEALRFIKIELFGKVCQHRLISHNLLEMKAQSPAKETPGLIRKIPEFLPRCFTASLHVWVYRMQN</sequence>
<accession>A0A7W6VB13</accession>
<dbReference type="RefSeq" id="WP_183842522.1">
    <property type="nucleotide sequence ID" value="NZ_JACIHU010000007.1"/>
</dbReference>